<evidence type="ECO:0000256" key="2">
    <source>
        <dbReference type="ARBA" id="ARBA00023163"/>
    </source>
</evidence>
<keyword evidence="1" id="KW-0805">Transcription regulation</keyword>
<evidence type="ECO:0000313" key="5">
    <source>
        <dbReference type="Proteomes" id="UP000050898"/>
    </source>
</evidence>
<dbReference type="SUPFAM" id="SSF46689">
    <property type="entry name" value="Homeodomain-like"/>
    <property type="match status" value="1"/>
</dbReference>
<dbReference type="Gene3D" id="1.10.357.10">
    <property type="entry name" value="Tetracycline Repressor, domain 2"/>
    <property type="match status" value="1"/>
</dbReference>
<dbReference type="GO" id="GO:0045892">
    <property type="term" value="P:negative regulation of DNA-templated transcription"/>
    <property type="evidence" value="ECO:0007669"/>
    <property type="project" value="InterPro"/>
</dbReference>
<protein>
    <submittedName>
        <fullName evidence="4">Transcriptional regulator</fullName>
    </submittedName>
</protein>
<dbReference type="Proteomes" id="UP000050898">
    <property type="component" value="Unassembled WGS sequence"/>
</dbReference>
<dbReference type="InterPro" id="IPR009057">
    <property type="entry name" value="Homeodomain-like_sf"/>
</dbReference>
<evidence type="ECO:0000313" key="4">
    <source>
        <dbReference type="EMBL" id="KRN09332.1"/>
    </source>
</evidence>
<comment type="caution">
    <text evidence="4">The sequence shown here is derived from an EMBL/GenBank/DDBJ whole genome shotgun (WGS) entry which is preliminary data.</text>
</comment>
<accession>A0A0R2EBL2</accession>
<organism evidence="4 5">
    <name type="scientific">Liquorilactobacillus mali KCTC 3596 = DSM 20444</name>
    <dbReference type="NCBI Taxonomy" id="1046596"/>
    <lineage>
        <taxon>Bacteria</taxon>
        <taxon>Bacillati</taxon>
        <taxon>Bacillota</taxon>
        <taxon>Bacilli</taxon>
        <taxon>Lactobacillales</taxon>
        <taxon>Lactobacillaceae</taxon>
        <taxon>Liquorilactobacillus</taxon>
    </lineage>
</organism>
<dbReference type="Pfam" id="PF02909">
    <property type="entry name" value="TetR_C_1"/>
    <property type="match status" value="1"/>
</dbReference>
<feature type="domain" description="Tetracycline repressor TetR C-terminal" evidence="3">
    <location>
        <begin position="46"/>
        <end position="177"/>
    </location>
</feature>
<dbReference type="EMBL" id="AYYH01000028">
    <property type="protein sequence ID" value="KRN09332.1"/>
    <property type="molecule type" value="Genomic_DNA"/>
</dbReference>
<evidence type="ECO:0000259" key="3">
    <source>
        <dbReference type="Pfam" id="PF02909"/>
    </source>
</evidence>
<gene>
    <name evidence="4" type="ORF">FD00_GL001158</name>
</gene>
<sequence>MRKLGEDMNVSPMAVYRYFPNQDALFDGLVEWIWQAALIEKEDSTNDGWQEQLIDIMTHLRQALLKHPNALPLISTHPLVTKTEFILVENILVNLKRKGLELQPTTVFLINSLTSYTLGFVWTEAIEPKHGGQVDSVLMKELQDGSELLNSLLKSIQDKQFTSEEQFLMGIRAILVGWK</sequence>
<dbReference type="SUPFAM" id="SSF48498">
    <property type="entry name" value="Tetracyclin repressor-like, C-terminal domain"/>
    <property type="match status" value="1"/>
</dbReference>
<evidence type="ECO:0000256" key="1">
    <source>
        <dbReference type="ARBA" id="ARBA00023015"/>
    </source>
</evidence>
<keyword evidence="5" id="KW-1185">Reference proteome</keyword>
<dbReference type="InterPro" id="IPR004111">
    <property type="entry name" value="Repressor_TetR_C"/>
</dbReference>
<name>A0A0R2EBL2_9LACO</name>
<dbReference type="InterPro" id="IPR036271">
    <property type="entry name" value="Tet_transcr_reg_TetR-rel_C_sf"/>
</dbReference>
<proteinExistence type="predicted"/>
<dbReference type="AlphaFoldDB" id="A0A0R2EBL2"/>
<keyword evidence="2" id="KW-0804">Transcription</keyword>
<reference evidence="4 5" key="1">
    <citation type="journal article" date="2015" name="Genome Announc.">
        <title>Expanding the biotechnology potential of lactobacilli through comparative genomics of 213 strains and associated genera.</title>
        <authorList>
            <person name="Sun Z."/>
            <person name="Harris H.M."/>
            <person name="McCann A."/>
            <person name="Guo C."/>
            <person name="Argimon S."/>
            <person name="Zhang W."/>
            <person name="Yang X."/>
            <person name="Jeffery I.B."/>
            <person name="Cooney J.C."/>
            <person name="Kagawa T.F."/>
            <person name="Liu W."/>
            <person name="Song Y."/>
            <person name="Salvetti E."/>
            <person name="Wrobel A."/>
            <person name="Rasinkangas P."/>
            <person name="Parkhill J."/>
            <person name="Rea M.C."/>
            <person name="O'Sullivan O."/>
            <person name="Ritari J."/>
            <person name="Douillard F.P."/>
            <person name="Paul Ross R."/>
            <person name="Yang R."/>
            <person name="Briner A.E."/>
            <person name="Felis G.E."/>
            <person name="de Vos W.M."/>
            <person name="Barrangou R."/>
            <person name="Klaenhammer T.R."/>
            <person name="Caufield P.W."/>
            <person name="Cui Y."/>
            <person name="Zhang H."/>
            <person name="O'Toole P.W."/>
        </authorList>
    </citation>
    <scope>NUCLEOTIDE SEQUENCE [LARGE SCALE GENOMIC DNA]</scope>
    <source>
        <strain evidence="4 5">DSM 20444</strain>
    </source>
</reference>
<dbReference type="PATRIC" id="fig|1046596.6.peg.1241"/>